<organism evidence="3 4">
    <name type="scientific">Cryptosporidium muris (strain RN66)</name>
    <dbReference type="NCBI Taxonomy" id="441375"/>
    <lineage>
        <taxon>Eukaryota</taxon>
        <taxon>Sar</taxon>
        <taxon>Alveolata</taxon>
        <taxon>Apicomplexa</taxon>
        <taxon>Conoidasida</taxon>
        <taxon>Coccidia</taxon>
        <taxon>Eucoccidiorida</taxon>
        <taxon>Eimeriorina</taxon>
        <taxon>Cryptosporidiidae</taxon>
        <taxon>Cryptosporidium</taxon>
    </lineage>
</organism>
<dbReference type="GO" id="GO:0042274">
    <property type="term" value="P:ribosomal small subunit biogenesis"/>
    <property type="evidence" value="ECO:0007669"/>
    <property type="project" value="InterPro"/>
</dbReference>
<dbReference type="GeneID" id="6996034"/>
<evidence type="ECO:0000313" key="3">
    <source>
        <dbReference type="EMBL" id="EEA06677.1"/>
    </source>
</evidence>
<keyword evidence="4" id="KW-1185">Reference proteome</keyword>
<dbReference type="AlphaFoldDB" id="B6AER0"/>
<name>B6AER0_CRYMR</name>
<dbReference type="PANTHER" id="PTHR21531:SF0">
    <property type="entry name" value="PROTEIN LTV1 HOMOLOG"/>
    <property type="match status" value="1"/>
</dbReference>
<comment type="similarity">
    <text evidence="1">Belongs to the LTV1 family.</text>
</comment>
<evidence type="ECO:0000256" key="2">
    <source>
        <dbReference type="SAM" id="Coils"/>
    </source>
</evidence>
<feature type="coiled-coil region" evidence="2">
    <location>
        <begin position="453"/>
        <end position="487"/>
    </location>
</feature>
<dbReference type="InterPro" id="IPR007307">
    <property type="entry name" value="Ltv1"/>
</dbReference>
<dbReference type="PANTHER" id="PTHR21531">
    <property type="entry name" value="LOW-TEMPERATURE VIABILITY PROTEIN LTV1-RELATED"/>
    <property type="match status" value="1"/>
</dbReference>
<dbReference type="GO" id="GO:0000056">
    <property type="term" value="P:ribosomal small subunit export from nucleus"/>
    <property type="evidence" value="ECO:0007669"/>
    <property type="project" value="TreeGrafter"/>
</dbReference>
<dbReference type="Proteomes" id="UP000001460">
    <property type="component" value="Unassembled WGS sequence"/>
</dbReference>
<evidence type="ECO:0000313" key="4">
    <source>
        <dbReference type="Proteomes" id="UP000001460"/>
    </source>
</evidence>
<proteinExistence type="inferred from homology"/>
<dbReference type="OMA" id="ERRWDCE"/>
<reference evidence="3" key="1">
    <citation type="submission" date="2008-06" db="EMBL/GenBank/DDBJ databases">
        <authorList>
            <person name="Lorenzi H."/>
            <person name="Inman J."/>
            <person name="Miller J."/>
            <person name="Schobel S."/>
            <person name="Amedeo P."/>
            <person name="Caler E.V."/>
            <person name="da Silva J."/>
        </authorList>
    </citation>
    <scope>NUCLEOTIDE SEQUENCE [LARGE SCALE GENOMIC DNA]</scope>
    <source>
        <strain evidence="3">RN66</strain>
    </source>
</reference>
<sequence length="513" mass="59628">MKRKSANKKNAIKLRLMPSPVCGDGEMQKWVLQPKHNLSEEELTKVRNLIGDNIILPDKSGEIKGFQTSTDVLEKCKLELNSDKREDLEDYTFNDNYFPDDGYNYEQHLCLIGKGHFIPYNHVKEDLDISGFIDINTTVAYNECDKISLAGSYKNEIPELQKCLEEPENFEELNDDFILAASGAQNLKDLQKSIDISQVLWGIHEEPNNLRKFGDTINKLNSNLNSSEEVSEFFFKDKKCELSENNTSQDIFDQILKEYDDNYELEDELPSENPDNNLEIYNNKLEQNISRKMTLKECENLLDKYISMATSGLKQLKKDRKDKSTNTILYKPLEGETLEKILSIIERIKLDDDIDTESITSYESDDDINWDCESVLTTMSNLYNRPCKIKLPQKIYSNSQKTFIKLDPQKNIPTEYLPKKSTITRGLVSVTEDNILEDNKIPNIGLICIERRRNETKEERKQRKEAVKNARRAMRELRRRNKQQVKDVKSTVAANFEKSNHHDIKPGIRYFKF</sequence>
<dbReference type="EMBL" id="DS989730">
    <property type="protein sequence ID" value="EEA06677.1"/>
    <property type="molecule type" value="Genomic_DNA"/>
</dbReference>
<dbReference type="RefSeq" id="XP_002141026.1">
    <property type="nucleotide sequence ID" value="XM_002140990.1"/>
</dbReference>
<evidence type="ECO:0000256" key="1">
    <source>
        <dbReference type="ARBA" id="ARBA00009078"/>
    </source>
</evidence>
<accession>B6AER0</accession>
<dbReference type="STRING" id="441375.B6AER0"/>
<dbReference type="GO" id="GO:0030688">
    <property type="term" value="C:preribosome, small subunit precursor"/>
    <property type="evidence" value="ECO:0007669"/>
    <property type="project" value="TreeGrafter"/>
</dbReference>
<dbReference type="VEuPathDB" id="CryptoDB:CMU_013520"/>
<gene>
    <name evidence="3" type="ORF">CMU_013520</name>
</gene>
<dbReference type="GO" id="GO:0005829">
    <property type="term" value="C:cytosol"/>
    <property type="evidence" value="ECO:0007669"/>
    <property type="project" value="TreeGrafter"/>
</dbReference>
<dbReference type="GO" id="GO:0005634">
    <property type="term" value="C:nucleus"/>
    <property type="evidence" value="ECO:0007669"/>
    <property type="project" value="TreeGrafter"/>
</dbReference>
<dbReference type="eggNOG" id="ENOG502S6UB">
    <property type="taxonomic scope" value="Eukaryota"/>
</dbReference>
<dbReference type="OrthoDB" id="5852896at2759"/>
<evidence type="ECO:0008006" key="5">
    <source>
        <dbReference type="Google" id="ProtNLM"/>
    </source>
</evidence>
<keyword evidence="2" id="KW-0175">Coiled coil</keyword>
<protein>
    <recommendedName>
        <fullName evidence="5">Protein LTV1 homolog</fullName>
    </recommendedName>
</protein>